<evidence type="ECO:0000313" key="1">
    <source>
        <dbReference type="EMBL" id="TQE98263.1"/>
    </source>
</evidence>
<proteinExistence type="predicted"/>
<accession>A0A540VQ34</accession>
<dbReference type="Proteomes" id="UP000315400">
    <property type="component" value="Unassembled WGS sequence"/>
</dbReference>
<comment type="caution">
    <text evidence="1">The sequence shown here is derived from an EMBL/GenBank/DDBJ whole genome shotgun (WGS) entry which is preliminary data.</text>
</comment>
<sequence>MPDNNAVPPEETTSLEAAEAALDRLATKLATPPLATQIRRLLPKIEQALEAGATYAQVLETLRECGIEMPMTTFRSTLHRARLKRDREEGR</sequence>
<dbReference type="AlphaFoldDB" id="A0A540VQ34"/>
<name>A0A540VQ34_9GAMM</name>
<dbReference type="EMBL" id="VIFK01000240">
    <property type="protein sequence ID" value="TQE98263.1"/>
    <property type="molecule type" value="Genomic_DNA"/>
</dbReference>
<reference evidence="1 2" key="1">
    <citation type="submission" date="2019-06" db="EMBL/GenBank/DDBJ databases">
        <title>Metagenome assembled Genome of Spiribacter salinus SL48-SHIP from the microbial mat of Salt Lake 48 (Novosibirsk region, Russia).</title>
        <authorList>
            <person name="Shipova A."/>
            <person name="Rozanov A.S."/>
            <person name="Bryanskaya A.V."/>
            <person name="Peltek S.E."/>
        </authorList>
    </citation>
    <scope>NUCLEOTIDE SEQUENCE [LARGE SCALE GENOMIC DNA]</scope>
    <source>
        <strain evidence="1">SL48-SHIP-2</strain>
    </source>
</reference>
<evidence type="ECO:0000313" key="2">
    <source>
        <dbReference type="Proteomes" id="UP000315400"/>
    </source>
</evidence>
<organism evidence="1 2">
    <name type="scientific">Spiribacter salinus</name>
    <dbReference type="NCBI Taxonomy" id="1335746"/>
    <lineage>
        <taxon>Bacteria</taxon>
        <taxon>Pseudomonadati</taxon>
        <taxon>Pseudomonadota</taxon>
        <taxon>Gammaproteobacteria</taxon>
        <taxon>Chromatiales</taxon>
        <taxon>Ectothiorhodospiraceae</taxon>
        <taxon>Spiribacter</taxon>
    </lineage>
</organism>
<protein>
    <submittedName>
        <fullName evidence="1">Uncharacterized protein</fullName>
    </submittedName>
</protein>
<gene>
    <name evidence="1" type="ORF">FKY71_14760</name>
</gene>